<feature type="compositionally biased region" description="Pro residues" evidence="1">
    <location>
        <begin position="146"/>
        <end position="264"/>
    </location>
</feature>
<dbReference type="OrthoDB" id="5332384at2759"/>
<gene>
    <name evidence="3" type="ORF">ATEG_02880</name>
</gene>
<accession>Q0CTV4</accession>
<protein>
    <submittedName>
        <fullName evidence="3">Uncharacterized protein</fullName>
    </submittedName>
</protein>
<feature type="signal peptide" evidence="2">
    <location>
        <begin position="1"/>
        <end position="23"/>
    </location>
</feature>
<feature type="region of interest" description="Disordered" evidence="1">
    <location>
        <begin position="304"/>
        <end position="355"/>
    </location>
</feature>
<dbReference type="EMBL" id="CH476597">
    <property type="protein sequence ID" value="EAU36154.1"/>
    <property type="molecule type" value="Genomic_DNA"/>
</dbReference>
<evidence type="ECO:0000256" key="1">
    <source>
        <dbReference type="SAM" id="MobiDB-lite"/>
    </source>
</evidence>
<dbReference type="Proteomes" id="UP000007963">
    <property type="component" value="Unassembled WGS sequence"/>
</dbReference>
<dbReference type="GeneID" id="4317641"/>
<feature type="compositionally biased region" description="Polar residues" evidence="1">
    <location>
        <begin position="304"/>
        <end position="320"/>
    </location>
</feature>
<feature type="compositionally biased region" description="Pro residues" evidence="1">
    <location>
        <begin position="275"/>
        <end position="284"/>
    </location>
</feature>
<keyword evidence="2" id="KW-0732">Signal</keyword>
<dbReference type="RefSeq" id="XP_001212058.1">
    <property type="nucleotide sequence ID" value="XM_001212058.1"/>
</dbReference>
<sequence length="355" mass="36738">MSCSTKALLLFVFFLATVQWGSTLKVAQTFYGFPDNDPAGPGILLDCGRGHEASGTGTFDDPLTFATAPGSFEDCEVIYDPTLKKYLIHEDYCQSCATEWTSGIWHIDVWVGQKNYNGAGDQINCENKLTSPPQKKGIGKQGSSAPNPPAASNPPVNPAPVNLPPAIPAPANPPANVPPINPPAANPPPANPPPASAPPAQAPPANVPPANPPPVNVPPVNIPPVNPPTVNIPPPSPPCPPSGNIPPASIPPAGAPPAAPPVKIPVSVPPPVNTPPPKLPPIIDPPVDDPPVTALSAKYATATDTAVQVSSTQDCVYPTSTEHDSQRESNDGQWAQASAEGRDNANGRYDMGRSD</sequence>
<evidence type="ECO:0000313" key="4">
    <source>
        <dbReference type="Proteomes" id="UP000007963"/>
    </source>
</evidence>
<dbReference type="AlphaFoldDB" id="Q0CTV4"/>
<feature type="compositionally biased region" description="Basic and acidic residues" evidence="1">
    <location>
        <begin position="321"/>
        <end position="330"/>
    </location>
</feature>
<feature type="chain" id="PRO_5004170637" evidence="2">
    <location>
        <begin position="24"/>
        <end position="355"/>
    </location>
</feature>
<evidence type="ECO:0000256" key="2">
    <source>
        <dbReference type="SAM" id="SignalP"/>
    </source>
</evidence>
<dbReference type="OMA" id="CTIYENQ"/>
<evidence type="ECO:0000313" key="3">
    <source>
        <dbReference type="EMBL" id="EAU36154.1"/>
    </source>
</evidence>
<dbReference type="PRINTS" id="PR01217">
    <property type="entry name" value="PRICHEXTENSN"/>
</dbReference>
<reference evidence="4" key="1">
    <citation type="submission" date="2005-09" db="EMBL/GenBank/DDBJ databases">
        <title>Annotation of the Aspergillus terreus NIH2624 genome.</title>
        <authorList>
            <person name="Birren B.W."/>
            <person name="Lander E.S."/>
            <person name="Galagan J.E."/>
            <person name="Nusbaum C."/>
            <person name="Devon K."/>
            <person name="Henn M."/>
            <person name="Ma L.-J."/>
            <person name="Jaffe D.B."/>
            <person name="Butler J."/>
            <person name="Alvarez P."/>
            <person name="Gnerre S."/>
            <person name="Grabherr M."/>
            <person name="Kleber M."/>
            <person name="Mauceli E.W."/>
            <person name="Brockman W."/>
            <person name="Rounsley S."/>
            <person name="Young S.K."/>
            <person name="LaButti K."/>
            <person name="Pushparaj V."/>
            <person name="DeCaprio D."/>
            <person name="Crawford M."/>
            <person name="Koehrsen M."/>
            <person name="Engels R."/>
            <person name="Montgomery P."/>
            <person name="Pearson M."/>
            <person name="Howarth C."/>
            <person name="Larson L."/>
            <person name="Luoma S."/>
            <person name="White J."/>
            <person name="Alvarado L."/>
            <person name="Kodira C.D."/>
            <person name="Zeng Q."/>
            <person name="Oleary S."/>
            <person name="Yandava C."/>
            <person name="Denning D.W."/>
            <person name="Nierman W.C."/>
            <person name="Milne T."/>
            <person name="Madden K."/>
        </authorList>
    </citation>
    <scope>NUCLEOTIDE SEQUENCE [LARGE SCALE GENOMIC DNA]</scope>
    <source>
        <strain evidence="4">NIH 2624 / FGSC A1156</strain>
    </source>
</reference>
<dbReference type="VEuPathDB" id="FungiDB:ATEG_02880"/>
<feature type="compositionally biased region" description="Basic and acidic residues" evidence="1">
    <location>
        <begin position="340"/>
        <end position="355"/>
    </location>
</feature>
<proteinExistence type="predicted"/>
<feature type="region of interest" description="Disordered" evidence="1">
    <location>
        <begin position="125"/>
        <end position="264"/>
    </location>
</feature>
<dbReference type="HOGENOM" id="CLU_780698_0_0_1"/>
<dbReference type="eggNOG" id="ENOG502SJI1">
    <property type="taxonomic scope" value="Eukaryota"/>
</dbReference>
<name>Q0CTV4_ASPTN</name>
<dbReference type="STRING" id="341663.Q0CTV4"/>
<feature type="region of interest" description="Disordered" evidence="1">
    <location>
        <begin position="275"/>
        <end position="294"/>
    </location>
</feature>
<organism evidence="3 4">
    <name type="scientific">Aspergillus terreus (strain NIH 2624 / FGSC A1156)</name>
    <dbReference type="NCBI Taxonomy" id="341663"/>
    <lineage>
        <taxon>Eukaryota</taxon>
        <taxon>Fungi</taxon>
        <taxon>Dikarya</taxon>
        <taxon>Ascomycota</taxon>
        <taxon>Pezizomycotina</taxon>
        <taxon>Eurotiomycetes</taxon>
        <taxon>Eurotiomycetidae</taxon>
        <taxon>Eurotiales</taxon>
        <taxon>Aspergillaceae</taxon>
        <taxon>Aspergillus</taxon>
        <taxon>Aspergillus subgen. Circumdati</taxon>
    </lineage>
</organism>